<keyword evidence="3" id="KW-1185">Reference proteome</keyword>
<feature type="region of interest" description="Disordered" evidence="1">
    <location>
        <begin position="1"/>
        <end position="27"/>
    </location>
</feature>
<protein>
    <recommendedName>
        <fullName evidence="4">HU family DNA-binding protein</fullName>
    </recommendedName>
</protein>
<accession>A0ABY4C3B6</accession>
<dbReference type="Proteomes" id="UP000832097">
    <property type="component" value="Chromosome"/>
</dbReference>
<gene>
    <name evidence="2" type="ORF">MTO99_09565</name>
</gene>
<evidence type="ECO:0000313" key="2">
    <source>
        <dbReference type="EMBL" id="UOE45968.1"/>
    </source>
</evidence>
<dbReference type="EMBL" id="CP094528">
    <property type="protein sequence ID" value="UOE45968.1"/>
    <property type="molecule type" value="Genomic_DNA"/>
</dbReference>
<organism evidence="2 3">
    <name type="scientific">Agromyces larvae</name>
    <dbReference type="NCBI Taxonomy" id="2929802"/>
    <lineage>
        <taxon>Bacteria</taxon>
        <taxon>Bacillati</taxon>
        <taxon>Actinomycetota</taxon>
        <taxon>Actinomycetes</taxon>
        <taxon>Micrococcales</taxon>
        <taxon>Microbacteriaceae</taxon>
        <taxon>Agromyces</taxon>
    </lineage>
</organism>
<sequence length="99" mass="10181">MTDAKPAARKTARKPAAQPTAAQETTEQVTAALTEIAAAAAAAADGFTAALETAKALAENGGLGFDDLTGIDIRPNRRIVRVFGKDNSVRAATFKAPVE</sequence>
<evidence type="ECO:0008006" key="4">
    <source>
        <dbReference type="Google" id="ProtNLM"/>
    </source>
</evidence>
<reference evidence="2 3" key="1">
    <citation type="submission" date="2022-03" db="EMBL/GenBank/DDBJ databases">
        <title>Mucilaginibacter sp. isolated from the gut of Protaetia brevitarsis seulensis larvae.</title>
        <authorList>
            <person name="Won M."/>
            <person name="Kim S.-J."/>
            <person name="Kwon S.-W."/>
        </authorList>
    </citation>
    <scope>NUCLEOTIDE SEQUENCE [LARGE SCALE GENOMIC DNA]</scope>
    <source>
        <strain evidence="2 3">CFWR-12</strain>
    </source>
</reference>
<name>A0ABY4C3B6_9MICO</name>
<feature type="compositionally biased region" description="Low complexity" evidence="1">
    <location>
        <begin position="14"/>
        <end position="27"/>
    </location>
</feature>
<proteinExistence type="predicted"/>
<dbReference type="RefSeq" id="WP_243558748.1">
    <property type="nucleotide sequence ID" value="NZ_CP094528.1"/>
</dbReference>
<evidence type="ECO:0000256" key="1">
    <source>
        <dbReference type="SAM" id="MobiDB-lite"/>
    </source>
</evidence>
<evidence type="ECO:0000313" key="3">
    <source>
        <dbReference type="Proteomes" id="UP000832097"/>
    </source>
</evidence>